<dbReference type="InterPro" id="IPR053137">
    <property type="entry name" value="NLR-like"/>
</dbReference>
<dbReference type="VEuPathDB" id="FungiDB:ASPGLDRAFT_30469"/>
<keyword evidence="2" id="KW-1185">Reference proteome</keyword>
<dbReference type="Proteomes" id="UP000184300">
    <property type="component" value="Unassembled WGS sequence"/>
</dbReference>
<reference evidence="2" key="1">
    <citation type="journal article" date="2017" name="Genome Biol.">
        <title>Comparative genomics reveals high biological diversity and specific adaptations in the industrially and medically important fungal genus Aspergillus.</title>
        <authorList>
            <person name="de Vries R.P."/>
            <person name="Riley R."/>
            <person name="Wiebenga A."/>
            <person name="Aguilar-Osorio G."/>
            <person name="Amillis S."/>
            <person name="Uchima C.A."/>
            <person name="Anderluh G."/>
            <person name="Asadollahi M."/>
            <person name="Askin M."/>
            <person name="Barry K."/>
            <person name="Battaglia E."/>
            <person name="Bayram O."/>
            <person name="Benocci T."/>
            <person name="Braus-Stromeyer S.A."/>
            <person name="Caldana C."/>
            <person name="Canovas D."/>
            <person name="Cerqueira G.C."/>
            <person name="Chen F."/>
            <person name="Chen W."/>
            <person name="Choi C."/>
            <person name="Clum A."/>
            <person name="Dos Santos R.A."/>
            <person name="Damasio A.R."/>
            <person name="Diallinas G."/>
            <person name="Emri T."/>
            <person name="Fekete E."/>
            <person name="Flipphi M."/>
            <person name="Freyberg S."/>
            <person name="Gallo A."/>
            <person name="Gournas C."/>
            <person name="Habgood R."/>
            <person name="Hainaut M."/>
            <person name="Harispe M.L."/>
            <person name="Henrissat B."/>
            <person name="Hilden K.S."/>
            <person name="Hope R."/>
            <person name="Hossain A."/>
            <person name="Karabika E."/>
            <person name="Karaffa L."/>
            <person name="Karanyi Z."/>
            <person name="Krasevec N."/>
            <person name="Kuo A."/>
            <person name="Kusch H."/>
            <person name="LaButti K."/>
            <person name="Lagendijk E.L."/>
            <person name="Lapidus A."/>
            <person name="Levasseur A."/>
            <person name="Lindquist E."/>
            <person name="Lipzen A."/>
            <person name="Logrieco A.F."/>
            <person name="MacCabe A."/>
            <person name="Maekelae M.R."/>
            <person name="Malavazi I."/>
            <person name="Melin P."/>
            <person name="Meyer V."/>
            <person name="Mielnichuk N."/>
            <person name="Miskei M."/>
            <person name="Molnar A.P."/>
            <person name="Mule G."/>
            <person name="Ngan C.Y."/>
            <person name="Orejas M."/>
            <person name="Orosz E."/>
            <person name="Ouedraogo J.P."/>
            <person name="Overkamp K.M."/>
            <person name="Park H.-S."/>
            <person name="Perrone G."/>
            <person name="Piumi F."/>
            <person name="Punt P.J."/>
            <person name="Ram A.F."/>
            <person name="Ramon A."/>
            <person name="Rauscher S."/>
            <person name="Record E."/>
            <person name="Riano-Pachon D.M."/>
            <person name="Robert V."/>
            <person name="Roehrig J."/>
            <person name="Ruller R."/>
            <person name="Salamov A."/>
            <person name="Salih N.S."/>
            <person name="Samson R.A."/>
            <person name="Sandor E."/>
            <person name="Sanguinetti M."/>
            <person name="Schuetze T."/>
            <person name="Sepcic K."/>
            <person name="Shelest E."/>
            <person name="Sherlock G."/>
            <person name="Sophianopoulou V."/>
            <person name="Squina F.M."/>
            <person name="Sun H."/>
            <person name="Susca A."/>
            <person name="Todd R.B."/>
            <person name="Tsang A."/>
            <person name="Unkles S.E."/>
            <person name="van de Wiele N."/>
            <person name="van Rossen-Uffink D."/>
            <person name="Oliveira J.V."/>
            <person name="Vesth T.C."/>
            <person name="Visser J."/>
            <person name="Yu J.-H."/>
            <person name="Zhou M."/>
            <person name="Andersen M.R."/>
            <person name="Archer D.B."/>
            <person name="Baker S.E."/>
            <person name="Benoit I."/>
            <person name="Brakhage A.A."/>
            <person name="Braus G.H."/>
            <person name="Fischer R."/>
            <person name="Frisvad J.C."/>
            <person name="Goldman G.H."/>
            <person name="Houbraken J."/>
            <person name="Oakley B."/>
            <person name="Pocsi I."/>
            <person name="Scazzocchio C."/>
            <person name="Seiboth B."/>
            <person name="vanKuyk P.A."/>
            <person name="Wortman J."/>
            <person name="Dyer P.S."/>
            <person name="Grigoriev I.V."/>
        </authorList>
    </citation>
    <scope>NUCLEOTIDE SEQUENCE [LARGE SCALE GENOMIC DNA]</scope>
    <source>
        <strain evidence="2">CBS 516.65</strain>
    </source>
</reference>
<accession>A0A1L9V458</accession>
<proteinExistence type="predicted"/>
<protein>
    <recommendedName>
        <fullName evidence="3">MalT-like TPR region domain-containing protein</fullName>
    </recommendedName>
</protein>
<sequence>MQDEMFRLASLGIGAVDNKLGNALGTDLRKFMLTEGGIWDNFFHRESLKILVRYSLIQRVEGDWPGVTMHSLVQWRAKHSNQNQPWEWWCTNFVLAACSKITKDKPEFRRHLVVHLPSFRDIDLVRINNIEMGEIFLWNTLAYVHYYEGQWEEAEKLQVQVVDAHKTKLGEDHLATLTSMANLAMTYWNQGRWEEAEKLNVQVVETDKTKLGENHPHTLITMANLALIYRDQGRWEEAEKLNVQV</sequence>
<dbReference type="Pfam" id="PF13424">
    <property type="entry name" value="TPR_12"/>
    <property type="match status" value="1"/>
</dbReference>
<dbReference type="Gene3D" id="1.25.40.10">
    <property type="entry name" value="Tetratricopeptide repeat domain"/>
    <property type="match status" value="1"/>
</dbReference>
<name>A0A1L9V458_ASPGL</name>
<dbReference type="EMBL" id="KV878929">
    <property type="protein sequence ID" value="OJJ78724.1"/>
    <property type="molecule type" value="Genomic_DNA"/>
</dbReference>
<gene>
    <name evidence="1" type="ORF">ASPGLDRAFT_30469</name>
</gene>
<dbReference type="PANTHER" id="PTHR46082">
    <property type="entry name" value="ATP/GTP-BINDING PROTEIN-RELATED"/>
    <property type="match status" value="1"/>
</dbReference>
<evidence type="ECO:0000313" key="1">
    <source>
        <dbReference type="EMBL" id="OJJ78724.1"/>
    </source>
</evidence>
<dbReference type="GeneID" id="34460214"/>
<organism evidence="1 2">
    <name type="scientific">Aspergillus glaucus CBS 516.65</name>
    <dbReference type="NCBI Taxonomy" id="1160497"/>
    <lineage>
        <taxon>Eukaryota</taxon>
        <taxon>Fungi</taxon>
        <taxon>Dikarya</taxon>
        <taxon>Ascomycota</taxon>
        <taxon>Pezizomycotina</taxon>
        <taxon>Eurotiomycetes</taxon>
        <taxon>Eurotiomycetidae</taxon>
        <taxon>Eurotiales</taxon>
        <taxon>Aspergillaceae</taxon>
        <taxon>Aspergillus</taxon>
        <taxon>Aspergillus subgen. Aspergillus</taxon>
    </lineage>
</organism>
<dbReference type="Pfam" id="PF13374">
    <property type="entry name" value="TPR_10"/>
    <property type="match status" value="1"/>
</dbReference>
<dbReference type="PANTHER" id="PTHR46082:SF11">
    <property type="entry name" value="AAA+ ATPASE DOMAIN-CONTAINING PROTEIN-RELATED"/>
    <property type="match status" value="1"/>
</dbReference>
<evidence type="ECO:0008006" key="3">
    <source>
        <dbReference type="Google" id="ProtNLM"/>
    </source>
</evidence>
<dbReference type="AlphaFoldDB" id="A0A1L9V458"/>
<dbReference type="InterPro" id="IPR011990">
    <property type="entry name" value="TPR-like_helical_dom_sf"/>
</dbReference>
<dbReference type="OrthoDB" id="5986190at2759"/>
<dbReference type="STRING" id="1160497.A0A1L9V458"/>
<dbReference type="SUPFAM" id="SSF48452">
    <property type="entry name" value="TPR-like"/>
    <property type="match status" value="1"/>
</dbReference>
<evidence type="ECO:0000313" key="2">
    <source>
        <dbReference type="Proteomes" id="UP000184300"/>
    </source>
</evidence>
<dbReference type="RefSeq" id="XP_022395422.1">
    <property type="nucleotide sequence ID" value="XM_022543953.1"/>
</dbReference>